<evidence type="ECO:0000313" key="4">
    <source>
        <dbReference type="EMBL" id="ORC93428.1"/>
    </source>
</evidence>
<dbReference type="GO" id="GO:0035556">
    <property type="term" value="P:intracellular signal transduction"/>
    <property type="evidence" value="ECO:0007669"/>
    <property type="project" value="InterPro"/>
</dbReference>
<feature type="domain" description="Doublecortin" evidence="3">
    <location>
        <begin position="434"/>
        <end position="496"/>
    </location>
</feature>
<dbReference type="SUPFAM" id="SSF89837">
    <property type="entry name" value="Doublecortin (DC)"/>
    <property type="match status" value="2"/>
</dbReference>
<feature type="coiled-coil region" evidence="1">
    <location>
        <begin position="1"/>
        <end position="35"/>
    </location>
</feature>
<organism evidence="4 5">
    <name type="scientific">Trypanosoma theileri</name>
    <dbReference type="NCBI Taxonomy" id="67003"/>
    <lineage>
        <taxon>Eukaryota</taxon>
        <taxon>Discoba</taxon>
        <taxon>Euglenozoa</taxon>
        <taxon>Kinetoplastea</taxon>
        <taxon>Metakinetoplastina</taxon>
        <taxon>Trypanosomatida</taxon>
        <taxon>Trypanosomatidae</taxon>
        <taxon>Trypanosoma</taxon>
    </lineage>
</organism>
<dbReference type="RefSeq" id="XP_028887494.1">
    <property type="nucleotide sequence ID" value="XM_029020986.1"/>
</dbReference>
<feature type="region of interest" description="Disordered" evidence="2">
    <location>
        <begin position="248"/>
        <end position="271"/>
    </location>
</feature>
<sequence length="689" mass="75321">MRSVASRREEIQKKIQLLREEKAREQKAYDEILAKGVNMTPAEIAEAARQKAIEEEPTSMNVGDTTISVGDYVHTVDDLHTLLTAEKGIFIPDPIKQVYLGEKGKVTRVLPSFQGKPAVEMSFADGALKIFLTDCLSLGHNSVRRRQQQQQRTVSTAVEGKSSHVDPVTLRVPEYVPPPKPEPLPQPTWGTIEIPKRSPNPKANKSEKNSIKTISTSPSPSPSPATGTATMIETTAKPLLIESPTMVNREKRVSSNNSFSSSERKKSESTIMGKVKGRDVGSSQNHALVGLNTNTEKTIGLVKEVLSNQRKGDSAGEHLGSPLEYDEVPPMPLITTGEHDNLLKTPRVDLMSYSHSKRSNYPVTNTSSSTLNSGRGIPTSCPANYKARFSLKDKSTGIPRFGTKPASSDTMRCRIAGLTPNQTGLQFVPFLLGKGTNTFESLLSDVTQTLKWRPMGINAKRLFTIDGVEITHVNEILSDMSLVATPGQAYTPNSAPAKSSIAATAVKPTVKSVSIESTPLTEAKNNRSVNGKTSTNTSVRNKVADKHNQRPQTVSPSTKSLSSTNGSQSREVSTTKGISKPISVRVFSNGEYGDRVTDRFPFRTVTLRPIHKTMRAILNTIERELEWHSMGKKVERIFDATGVEITSVEELYDGQPLVVSTGERFIIPHPTSVLHEDVMKLSSAINFSS</sequence>
<keyword evidence="1" id="KW-0175">Coiled coil</keyword>
<evidence type="ECO:0000256" key="1">
    <source>
        <dbReference type="SAM" id="Coils"/>
    </source>
</evidence>
<evidence type="ECO:0000259" key="3">
    <source>
        <dbReference type="PROSITE" id="PS50309"/>
    </source>
</evidence>
<feature type="region of interest" description="Disordered" evidence="2">
    <location>
        <begin position="512"/>
        <end position="576"/>
    </location>
</feature>
<dbReference type="InterPro" id="IPR036572">
    <property type="entry name" value="Doublecortin_dom_sf"/>
</dbReference>
<feature type="compositionally biased region" description="Polar residues" evidence="2">
    <location>
        <begin position="526"/>
        <end position="540"/>
    </location>
</feature>
<dbReference type="VEuPathDB" id="TriTrypDB:TM35_000013050"/>
<dbReference type="Proteomes" id="UP000192257">
    <property type="component" value="Unassembled WGS sequence"/>
</dbReference>
<feature type="compositionally biased region" description="Pro residues" evidence="2">
    <location>
        <begin position="175"/>
        <end position="186"/>
    </location>
</feature>
<protein>
    <recommendedName>
        <fullName evidence="3">Doublecortin domain-containing protein</fullName>
    </recommendedName>
</protein>
<dbReference type="EMBL" id="NBCO01000001">
    <property type="protein sequence ID" value="ORC93428.1"/>
    <property type="molecule type" value="Genomic_DNA"/>
</dbReference>
<dbReference type="Pfam" id="PF03607">
    <property type="entry name" value="DCX"/>
    <property type="match status" value="2"/>
</dbReference>
<dbReference type="PROSITE" id="PS50309">
    <property type="entry name" value="DC"/>
    <property type="match status" value="2"/>
</dbReference>
<gene>
    <name evidence="4" type="ORF">TM35_000013050</name>
</gene>
<dbReference type="GeneID" id="39980766"/>
<evidence type="ECO:0000256" key="2">
    <source>
        <dbReference type="SAM" id="MobiDB-lite"/>
    </source>
</evidence>
<feature type="compositionally biased region" description="Polar residues" evidence="2">
    <location>
        <begin position="550"/>
        <end position="576"/>
    </location>
</feature>
<dbReference type="Gene3D" id="3.10.20.230">
    <property type="entry name" value="Doublecortin domain"/>
    <property type="match status" value="2"/>
</dbReference>
<evidence type="ECO:0000313" key="5">
    <source>
        <dbReference type="Proteomes" id="UP000192257"/>
    </source>
</evidence>
<dbReference type="InterPro" id="IPR003533">
    <property type="entry name" value="Doublecortin_dom"/>
</dbReference>
<comment type="caution">
    <text evidence="4">The sequence shown here is derived from an EMBL/GenBank/DDBJ whole genome shotgun (WGS) entry which is preliminary data.</text>
</comment>
<feature type="domain" description="Doublecortin" evidence="3">
    <location>
        <begin position="582"/>
        <end position="665"/>
    </location>
</feature>
<dbReference type="STRING" id="67003.A0A1X0P976"/>
<proteinExistence type="predicted"/>
<reference evidence="4 5" key="1">
    <citation type="submission" date="2017-03" db="EMBL/GenBank/DDBJ databases">
        <title>An alternative strategy for trypanosome survival in the mammalian bloodstream revealed through genome and transcriptome analysis of the ubiquitous bovine parasite Trypanosoma (Megatrypanum) theileri.</title>
        <authorList>
            <person name="Kelly S."/>
            <person name="Ivens A."/>
            <person name="Mott A."/>
            <person name="O'Neill E."/>
            <person name="Emms D."/>
            <person name="Macleod O."/>
            <person name="Voorheis P."/>
            <person name="Matthews J."/>
            <person name="Matthews K."/>
            <person name="Carrington M."/>
        </authorList>
    </citation>
    <scope>NUCLEOTIDE SEQUENCE [LARGE SCALE GENOMIC DNA]</scope>
    <source>
        <strain evidence="4">Edinburgh</strain>
    </source>
</reference>
<accession>A0A1X0P976</accession>
<dbReference type="AlphaFoldDB" id="A0A1X0P976"/>
<name>A0A1X0P976_9TRYP</name>
<keyword evidence="5" id="KW-1185">Reference proteome</keyword>
<feature type="region of interest" description="Disordered" evidence="2">
    <location>
        <begin position="143"/>
        <end position="228"/>
    </location>
</feature>
<dbReference type="OrthoDB" id="277311at2759"/>